<dbReference type="EMBL" id="CAFBQY010000004">
    <property type="protein sequence ID" value="CAB5071110.1"/>
    <property type="molecule type" value="Genomic_DNA"/>
</dbReference>
<dbReference type="Gene3D" id="3.40.470.10">
    <property type="entry name" value="Uracil-DNA glycosylase-like domain"/>
    <property type="match status" value="1"/>
</dbReference>
<evidence type="ECO:0000256" key="4">
    <source>
        <dbReference type="ARBA" id="ARBA00023204"/>
    </source>
</evidence>
<dbReference type="HAMAP" id="MF_00148">
    <property type="entry name" value="UDG"/>
    <property type="match status" value="1"/>
</dbReference>
<name>A0A6J6M856_9ZZZZ</name>
<dbReference type="NCBIfam" id="NF003588">
    <property type="entry name" value="PRK05254.1-1"/>
    <property type="match status" value="1"/>
</dbReference>
<comment type="similarity">
    <text evidence="1">Belongs to the uracil-DNA glycosylase (UDG) superfamily. UNG family.</text>
</comment>
<evidence type="ECO:0000313" key="8">
    <source>
        <dbReference type="EMBL" id="CAB4731267.1"/>
    </source>
</evidence>
<dbReference type="EMBL" id="CAFAZW010000002">
    <property type="protein sequence ID" value="CAB4839760.1"/>
    <property type="molecule type" value="Genomic_DNA"/>
</dbReference>
<evidence type="ECO:0000256" key="1">
    <source>
        <dbReference type="ARBA" id="ARBA00008184"/>
    </source>
</evidence>
<evidence type="ECO:0000313" key="6">
    <source>
        <dbReference type="EMBL" id="CAB4595190.1"/>
    </source>
</evidence>
<dbReference type="AlphaFoldDB" id="A0A6J6M856"/>
<dbReference type="PANTHER" id="PTHR11264:SF0">
    <property type="entry name" value="URACIL-DNA GLYCOSYLASE"/>
    <property type="match status" value="1"/>
</dbReference>
<accession>A0A6J6M856</accession>
<evidence type="ECO:0000313" key="14">
    <source>
        <dbReference type="EMBL" id="CAB5071110.1"/>
    </source>
</evidence>
<evidence type="ECO:0000313" key="11">
    <source>
        <dbReference type="EMBL" id="CAB4956037.1"/>
    </source>
</evidence>
<dbReference type="GO" id="GO:0097510">
    <property type="term" value="P:base-excision repair, AP site formation via deaminated base removal"/>
    <property type="evidence" value="ECO:0007669"/>
    <property type="project" value="TreeGrafter"/>
</dbReference>
<evidence type="ECO:0000313" key="9">
    <source>
        <dbReference type="EMBL" id="CAB4803764.1"/>
    </source>
</evidence>
<dbReference type="EMBL" id="CAFBPO010000004">
    <property type="protein sequence ID" value="CAB5015093.1"/>
    <property type="molecule type" value="Genomic_DNA"/>
</dbReference>
<dbReference type="EMBL" id="CAEZUM010000012">
    <property type="protein sequence ID" value="CAB4595190.1"/>
    <property type="molecule type" value="Genomic_DNA"/>
</dbReference>
<sequence>MTSFRSQLHPSWAQALQDLLPLLDGIEKSLLGKNYLPSHENVMKAFSLDLDKCKVLIVGQDPYPTAEHAMGLSFSVPAQVTKIPPTLRNIFKELQSDLSVSQPINGDLTHWHEQGVVMLNRTLTCVAGESNSHTNLGWSQITDRCAQVLGERGVIGILWGKSAAELVKFFATDKIIASAHPSPLSAYRGFFGSKPFSGANRLLSNDGKAEIIWIKKNSAPQH</sequence>
<keyword evidence="2" id="KW-0227">DNA damage</keyword>
<evidence type="ECO:0000313" key="13">
    <source>
        <dbReference type="EMBL" id="CAB5015093.1"/>
    </source>
</evidence>
<dbReference type="SMART" id="SM00987">
    <property type="entry name" value="UreE_C"/>
    <property type="match status" value="1"/>
</dbReference>
<evidence type="ECO:0000313" key="12">
    <source>
        <dbReference type="EMBL" id="CAB4987214.1"/>
    </source>
</evidence>
<dbReference type="SMART" id="SM00986">
    <property type="entry name" value="UDG"/>
    <property type="match status" value="1"/>
</dbReference>
<proteinExistence type="inferred from homology"/>
<dbReference type="SUPFAM" id="SSF52141">
    <property type="entry name" value="Uracil-DNA glycosylase-like"/>
    <property type="match status" value="1"/>
</dbReference>
<dbReference type="Pfam" id="PF03167">
    <property type="entry name" value="UDG"/>
    <property type="match status" value="1"/>
</dbReference>
<evidence type="ECO:0000313" key="7">
    <source>
        <dbReference type="EMBL" id="CAB4669439.1"/>
    </source>
</evidence>
<dbReference type="NCBIfam" id="NF003592">
    <property type="entry name" value="PRK05254.1-5"/>
    <property type="match status" value="1"/>
</dbReference>
<dbReference type="EMBL" id="CAFAAN010000006">
    <property type="protein sequence ID" value="CAB4803764.1"/>
    <property type="molecule type" value="Genomic_DNA"/>
</dbReference>
<evidence type="ECO:0000313" key="10">
    <source>
        <dbReference type="EMBL" id="CAB4839760.1"/>
    </source>
</evidence>
<gene>
    <name evidence="6" type="ORF">UFOPK1824_00310</name>
    <name evidence="7" type="ORF">UFOPK2340_00331</name>
    <name evidence="8" type="ORF">UFOPK2772_00344</name>
    <name evidence="9" type="ORF">UFOPK3027_00820</name>
    <name evidence="10" type="ORF">UFOPK3256_00191</name>
    <name evidence="11" type="ORF">UFOPK3827_00889</name>
    <name evidence="12" type="ORF">UFOPK3982_00855</name>
    <name evidence="13" type="ORF">UFOPK4120_00481</name>
    <name evidence="14" type="ORF">UFOPK4404_00478</name>
</gene>
<keyword evidence="3" id="KW-0378">Hydrolase</keyword>
<evidence type="ECO:0000256" key="3">
    <source>
        <dbReference type="ARBA" id="ARBA00022801"/>
    </source>
</evidence>
<dbReference type="PANTHER" id="PTHR11264">
    <property type="entry name" value="URACIL-DNA GLYCOSYLASE"/>
    <property type="match status" value="1"/>
</dbReference>
<evidence type="ECO:0000259" key="5">
    <source>
        <dbReference type="SMART" id="SM00986"/>
    </source>
</evidence>
<dbReference type="GO" id="GO:0004844">
    <property type="term" value="F:uracil DNA N-glycosylase activity"/>
    <property type="evidence" value="ECO:0007669"/>
    <property type="project" value="InterPro"/>
</dbReference>
<dbReference type="InterPro" id="IPR002043">
    <property type="entry name" value="UDG_fam1"/>
</dbReference>
<protein>
    <submittedName>
        <fullName evidence="7">Unannotated protein</fullName>
    </submittedName>
</protein>
<dbReference type="InterPro" id="IPR005122">
    <property type="entry name" value="Uracil-DNA_glycosylase-like"/>
</dbReference>
<evidence type="ECO:0000256" key="2">
    <source>
        <dbReference type="ARBA" id="ARBA00022763"/>
    </source>
</evidence>
<dbReference type="CDD" id="cd10027">
    <property type="entry name" value="UDG-F1-like"/>
    <property type="match status" value="1"/>
</dbReference>
<keyword evidence="4" id="KW-0234">DNA repair</keyword>
<dbReference type="InterPro" id="IPR036895">
    <property type="entry name" value="Uracil-DNA_glycosylase-like_sf"/>
</dbReference>
<dbReference type="EMBL" id="CAFBNM010000007">
    <property type="protein sequence ID" value="CAB4956037.1"/>
    <property type="molecule type" value="Genomic_DNA"/>
</dbReference>
<dbReference type="EMBL" id="CAEZYT010000010">
    <property type="protein sequence ID" value="CAB4731267.1"/>
    <property type="molecule type" value="Genomic_DNA"/>
</dbReference>
<dbReference type="PROSITE" id="PS00130">
    <property type="entry name" value="U_DNA_GLYCOSYLASE"/>
    <property type="match status" value="1"/>
</dbReference>
<dbReference type="InterPro" id="IPR018085">
    <property type="entry name" value="Ura-DNA_Glyclase_AS"/>
</dbReference>
<reference evidence="7" key="1">
    <citation type="submission" date="2020-05" db="EMBL/GenBank/DDBJ databases">
        <authorList>
            <person name="Chiriac C."/>
            <person name="Salcher M."/>
            <person name="Ghai R."/>
            <person name="Kavagutti S V."/>
        </authorList>
    </citation>
    <scope>NUCLEOTIDE SEQUENCE</scope>
</reference>
<feature type="domain" description="Uracil-DNA glycosylase-like" evidence="5">
    <location>
        <begin position="46"/>
        <end position="203"/>
    </location>
</feature>
<dbReference type="EMBL" id="CAFBOO010000006">
    <property type="protein sequence ID" value="CAB4987214.1"/>
    <property type="molecule type" value="Genomic_DNA"/>
</dbReference>
<dbReference type="EMBL" id="CAEZXC010000012">
    <property type="protein sequence ID" value="CAB4669439.1"/>
    <property type="molecule type" value="Genomic_DNA"/>
</dbReference>
<organism evidence="7">
    <name type="scientific">freshwater metagenome</name>
    <dbReference type="NCBI Taxonomy" id="449393"/>
    <lineage>
        <taxon>unclassified sequences</taxon>
        <taxon>metagenomes</taxon>
        <taxon>ecological metagenomes</taxon>
    </lineage>
</organism>